<comment type="similarity">
    <text evidence="5 12">In the C-terminal section; belongs to the HTP reductase family.</text>
</comment>
<dbReference type="InterPro" id="IPR050765">
    <property type="entry name" value="Riboflavin_Biosynth_HTPR"/>
</dbReference>
<dbReference type="CDD" id="cd01284">
    <property type="entry name" value="Riboflavin_deaminase-reductase"/>
    <property type="match status" value="1"/>
</dbReference>
<keyword evidence="8 12" id="KW-0862">Zinc</keyword>
<dbReference type="InterPro" id="IPR004794">
    <property type="entry name" value="Eubact_RibD"/>
</dbReference>
<dbReference type="SUPFAM" id="SSF53597">
    <property type="entry name" value="Dihydrofolate reductase-like"/>
    <property type="match status" value="1"/>
</dbReference>
<gene>
    <name evidence="14" type="primary">ribD</name>
    <name evidence="14" type="ORF">ABVT43_17945</name>
</gene>
<comment type="pathway">
    <text evidence="2 12">Cofactor biosynthesis; riboflavin biosynthesis; 5-amino-6-(D-ribitylamino)uracil from GTP: step 2/4.</text>
</comment>
<evidence type="ECO:0000256" key="6">
    <source>
        <dbReference type="ARBA" id="ARBA00022619"/>
    </source>
</evidence>
<comment type="pathway">
    <text evidence="3 12">Cofactor biosynthesis; riboflavin biosynthesis; 5-amino-6-(D-ribitylamino)uracil from GTP: step 3/4.</text>
</comment>
<evidence type="ECO:0000256" key="11">
    <source>
        <dbReference type="ARBA" id="ARBA00023268"/>
    </source>
</evidence>
<evidence type="ECO:0000313" key="14">
    <source>
        <dbReference type="EMBL" id="MET1257030.1"/>
    </source>
</evidence>
<dbReference type="EMBL" id="JBEVCJ010000032">
    <property type="protein sequence ID" value="MET1257030.1"/>
    <property type="molecule type" value="Genomic_DNA"/>
</dbReference>
<proteinExistence type="inferred from homology"/>
<dbReference type="SUPFAM" id="SSF53927">
    <property type="entry name" value="Cytidine deaminase-like"/>
    <property type="match status" value="1"/>
</dbReference>
<dbReference type="Gene3D" id="3.40.430.10">
    <property type="entry name" value="Dihydrofolate Reductase, subunit A"/>
    <property type="match status" value="1"/>
</dbReference>
<dbReference type="InterPro" id="IPR002125">
    <property type="entry name" value="CMP_dCMP_dom"/>
</dbReference>
<evidence type="ECO:0000256" key="2">
    <source>
        <dbReference type="ARBA" id="ARBA00004882"/>
    </source>
</evidence>
<evidence type="ECO:0000256" key="10">
    <source>
        <dbReference type="ARBA" id="ARBA00023002"/>
    </source>
</evidence>
<keyword evidence="6 12" id="KW-0686">Riboflavin biosynthesis</keyword>
<evidence type="ECO:0000256" key="12">
    <source>
        <dbReference type="PIRNR" id="PIRNR006769"/>
    </source>
</evidence>
<keyword evidence="7 12" id="KW-0479">Metal-binding</keyword>
<evidence type="ECO:0000256" key="5">
    <source>
        <dbReference type="ARBA" id="ARBA00007417"/>
    </source>
</evidence>
<dbReference type="InterPro" id="IPR016192">
    <property type="entry name" value="APOBEC/CMP_deaminase_Zn-bd"/>
</dbReference>
<comment type="similarity">
    <text evidence="4 12">In the N-terminal section; belongs to the cytidine and deoxycytidylate deaminase family.</text>
</comment>
<dbReference type="RefSeq" id="WP_353897612.1">
    <property type="nucleotide sequence ID" value="NZ_JBEVCJ010000032.1"/>
</dbReference>
<evidence type="ECO:0000259" key="13">
    <source>
        <dbReference type="PROSITE" id="PS51747"/>
    </source>
</evidence>
<dbReference type="InterPro" id="IPR011549">
    <property type="entry name" value="RibD_C"/>
</dbReference>
<keyword evidence="11" id="KW-0511">Multifunctional enzyme</keyword>
<keyword evidence="10 12" id="KW-0560">Oxidoreductase</keyword>
<dbReference type="NCBIfam" id="TIGR00326">
    <property type="entry name" value="eubact_ribD"/>
    <property type="match status" value="1"/>
</dbReference>
<dbReference type="PIRSF" id="PIRSF006769">
    <property type="entry name" value="RibD"/>
    <property type="match status" value="1"/>
</dbReference>
<dbReference type="InterPro" id="IPR024072">
    <property type="entry name" value="DHFR-like_dom_sf"/>
</dbReference>
<dbReference type="PANTHER" id="PTHR38011:SF7">
    <property type="entry name" value="2,5-DIAMINO-6-RIBOSYLAMINO-4(3H)-PYRIMIDINONE 5'-PHOSPHATE REDUCTASE"/>
    <property type="match status" value="1"/>
</dbReference>
<name>A0ABV2BYM2_9GAMM</name>
<dbReference type="GO" id="GO:0008703">
    <property type="term" value="F:5-amino-6-(5-phosphoribosylamino)uracil reductase activity"/>
    <property type="evidence" value="ECO:0007669"/>
    <property type="project" value="UniProtKB-EC"/>
</dbReference>
<dbReference type="Pfam" id="PF01872">
    <property type="entry name" value="RibD_C"/>
    <property type="match status" value="1"/>
</dbReference>
<dbReference type="Gene3D" id="3.40.140.10">
    <property type="entry name" value="Cytidine Deaminase, domain 2"/>
    <property type="match status" value="1"/>
</dbReference>
<evidence type="ECO:0000256" key="8">
    <source>
        <dbReference type="ARBA" id="ARBA00022833"/>
    </source>
</evidence>
<dbReference type="PROSITE" id="PS51747">
    <property type="entry name" value="CYT_DCMP_DEAMINASES_2"/>
    <property type="match status" value="1"/>
</dbReference>
<dbReference type="GO" id="GO:0008835">
    <property type="term" value="F:diaminohydroxyphosphoribosylaminopyrimidine deaminase activity"/>
    <property type="evidence" value="ECO:0007669"/>
    <property type="project" value="UniProtKB-EC"/>
</dbReference>
<dbReference type="Pfam" id="PF00383">
    <property type="entry name" value="dCMP_cyt_deam_1"/>
    <property type="match status" value="1"/>
</dbReference>
<evidence type="ECO:0000313" key="15">
    <source>
        <dbReference type="Proteomes" id="UP001548189"/>
    </source>
</evidence>
<dbReference type="NCBIfam" id="TIGR00227">
    <property type="entry name" value="ribD_Cterm"/>
    <property type="match status" value="1"/>
</dbReference>
<comment type="cofactor">
    <cofactor evidence="12">
        <name>Zn(2+)</name>
        <dbReference type="ChEBI" id="CHEBI:29105"/>
    </cofactor>
    <text evidence="12">Binds 1 zinc ion.</text>
</comment>
<dbReference type="EC" id="1.1.1.193" evidence="12"/>
<organism evidence="14 15">
    <name type="scientific">Aliikangiella maris</name>
    <dbReference type="NCBI Taxonomy" id="3162458"/>
    <lineage>
        <taxon>Bacteria</taxon>
        <taxon>Pseudomonadati</taxon>
        <taxon>Pseudomonadota</taxon>
        <taxon>Gammaproteobacteria</taxon>
        <taxon>Oceanospirillales</taxon>
        <taxon>Pleioneaceae</taxon>
        <taxon>Aliikangiella</taxon>
    </lineage>
</organism>
<dbReference type="InterPro" id="IPR002734">
    <property type="entry name" value="RibDG_C"/>
</dbReference>
<evidence type="ECO:0000256" key="4">
    <source>
        <dbReference type="ARBA" id="ARBA00005259"/>
    </source>
</evidence>
<reference evidence="14 15" key="1">
    <citation type="submission" date="2024-06" db="EMBL/GenBank/DDBJ databases">
        <authorList>
            <person name="Li F."/>
        </authorList>
    </citation>
    <scope>NUCLEOTIDE SEQUENCE [LARGE SCALE GENOMIC DNA]</scope>
    <source>
        <strain evidence="14 15">GXAS 311</strain>
    </source>
</reference>
<evidence type="ECO:0000256" key="7">
    <source>
        <dbReference type="ARBA" id="ARBA00022723"/>
    </source>
</evidence>
<keyword evidence="9 12" id="KW-0521">NADP</keyword>
<comment type="catalytic activity">
    <reaction evidence="12">
        <text>5-amino-6-(5-phospho-D-ribitylamino)uracil + NADP(+) = 5-amino-6-(5-phospho-D-ribosylamino)uracil + NADPH + H(+)</text>
        <dbReference type="Rhea" id="RHEA:17845"/>
        <dbReference type="ChEBI" id="CHEBI:15378"/>
        <dbReference type="ChEBI" id="CHEBI:57783"/>
        <dbReference type="ChEBI" id="CHEBI:58349"/>
        <dbReference type="ChEBI" id="CHEBI:58421"/>
        <dbReference type="ChEBI" id="CHEBI:58453"/>
        <dbReference type="EC" id="1.1.1.193"/>
    </reaction>
</comment>
<evidence type="ECO:0000256" key="3">
    <source>
        <dbReference type="ARBA" id="ARBA00004910"/>
    </source>
</evidence>
<evidence type="ECO:0000256" key="1">
    <source>
        <dbReference type="ARBA" id="ARBA00002151"/>
    </source>
</evidence>
<dbReference type="EC" id="3.5.4.26" evidence="12"/>
<accession>A0ABV2BYM2</accession>
<comment type="catalytic activity">
    <reaction evidence="12">
        <text>2,5-diamino-6-hydroxy-4-(5-phosphoribosylamino)-pyrimidine + H2O + H(+) = 5-amino-6-(5-phospho-D-ribosylamino)uracil + NH4(+)</text>
        <dbReference type="Rhea" id="RHEA:21868"/>
        <dbReference type="ChEBI" id="CHEBI:15377"/>
        <dbReference type="ChEBI" id="CHEBI:15378"/>
        <dbReference type="ChEBI" id="CHEBI:28938"/>
        <dbReference type="ChEBI" id="CHEBI:58453"/>
        <dbReference type="ChEBI" id="CHEBI:58614"/>
        <dbReference type="EC" id="3.5.4.26"/>
    </reaction>
</comment>
<dbReference type="PROSITE" id="PS00903">
    <property type="entry name" value="CYT_DCMP_DEAMINASES_1"/>
    <property type="match status" value="1"/>
</dbReference>
<dbReference type="PANTHER" id="PTHR38011">
    <property type="entry name" value="DIHYDROFOLATE REDUCTASE FAMILY PROTEIN (AFU_ORTHOLOGUE AFUA_8G06820)"/>
    <property type="match status" value="1"/>
</dbReference>
<keyword evidence="15" id="KW-1185">Reference proteome</keyword>
<keyword evidence="12 14" id="KW-0378">Hydrolase</keyword>
<feature type="domain" description="CMP/dCMP-type deaminase" evidence="13">
    <location>
        <begin position="16"/>
        <end position="141"/>
    </location>
</feature>
<comment type="function">
    <text evidence="1 12">Converts 2,5-diamino-6-(ribosylamino)-4(3h)-pyrimidinone 5'-phosphate into 5-amino-6-(ribosylamino)-2,4(1h,3h)-pyrimidinedione 5'-phosphate.</text>
</comment>
<dbReference type="Proteomes" id="UP001548189">
    <property type="component" value="Unassembled WGS sequence"/>
</dbReference>
<protein>
    <recommendedName>
        <fullName evidence="12">Riboflavin biosynthesis protein RibD</fullName>
    </recommendedName>
    <domain>
        <recommendedName>
            <fullName evidence="12">Diaminohydroxyphosphoribosylaminopyrimidine deaminase</fullName>
            <shortName evidence="12">DRAP deaminase</shortName>
            <ecNumber evidence="12">3.5.4.26</ecNumber>
        </recommendedName>
        <alternativeName>
            <fullName evidence="12">Riboflavin-specific deaminase</fullName>
        </alternativeName>
    </domain>
    <domain>
        <recommendedName>
            <fullName evidence="12">5-amino-6-(5-phosphoribosylamino)uracil reductase</fullName>
            <ecNumber evidence="12">1.1.1.193</ecNumber>
        </recommendedName>
        <alternativeName>
            <fullName evidence="12">HTP reductase</fullName>
        </alternativeName>
    </domain>
</protein>
<comment type="caution">
    <text evidence="14">The sequence shown here is derived from an EMBL/GenBank/DDBJ whole genome shotgun (WGS) entry which is preliminary data.</text>
</comment>
<evidence type="ECO:0000256" key="9">
    <source>
        <dbReference type="ARBA" id="ARBA00022857"/>
    </source>
</evidence>
<dbReference type="InterPro" id="IPR016193">
    <property type="entry name" value="Cytidine_deaminase-like"/>
</dbReference>
<sequence length="382" mass="42164">MQPEHLLIKNTRQWSTQDREWMSLALQLAKKGRYTVRSNPLVGCVIIKDGQILGQGWHEKAGMAHAEINALTAAKANGADVKGAICYVTLEPCSHQGKTGSCATALVAAGIGKVICAMEDPNPLVSGKGFARLLDAGIAVEYGLYEDQAQQLNRGFCSRMLRQLPWLTCKLAMSLDGRTALASGESQWITGAAARQDVHRLRATQDAIITGAGTVTFDNPSLTVRLTELSDLPMQHSTNKLQFKQPARVIIDPQARVSPQAKVFNDDASVYWVNQQQQQHASQQVNTLDYQSDFYSLLQQMALKGMNYLMLESGHQLAGGFLQQGLIDELHIYMAPKLMGNYAKGLFELNIEHMQNTPQLALQDIRQLGEDIRLIYQVNKTG</sequence>